<evidence type="ECO:0000313" key="2">
    <source>
        <dbReference type="Proteomes" id="UP000315783"/>
    </source>
</evidence>
<gene>
    <name evidence="1" type="ORF">IF1G_01893</name>
</gene>
<protein>
    <submittedName>
        <fullName evidence="1">Uncharacterized protein</fullName>
    </submittedName>
</protein>
<name>A0A545VD86_9HYPO</name>
<dbReference type="AlphaFoldDB" id="A0A545VD86"/>
<proteinExistence type="predicted"/>
<dbReference type="Proteomes" id="UP000315783">
    <property type="component" value="Unassembled WGS sequence"/>
</dbReference>
<sequence>MFEMELNGRCFVVSTGNSYKVRKTATGGPNHSGKRKNGALIVSVSGLGPSRARLLVVTSLIVTSIANSEPAGNGGEESCVQEAEGVELPVAHHLLSNTGFLLDYPALQSWLRCHLCLDGVESNLEDFP</sequence>
<dbReference type="EMBL" id="SPUK01000002">
    <property type="protein sequence ID" value="TQV99678.1"/>
    <property type="molecule type" value="Genomic_DNA"/>
</dbReference>
<reference evidence="1 2" key="1">
    <citation type="journal article" date="2019" name="Appl. Microbiol. Biotechnol.">
        <title>Genome sequence of Isaria javanica and comparative genome analysis insights into family S53 peptidase evolution in fungal entomopathogens.</title>
        <authorList>
            <person name="Lin R."/>
            <person name="Zhang X."/>
            <person name="Xin B."/>
            <person name="Zou M."/>
            <person name="Gao Y."/>
            <person name="Qin F."/>
            <person name="Hu Q."/>
            <person name="Xie B."/>
            <person name="Cheng X."/>
        </authorList>
    </citation>
    <scope>NUCLEOTIDE SEQUENCE [LARGE SCALE GENOMIC DNA]</scope>
    <source>
        <strain evidence="1 2">IJ1G</strain>
    </source>
</reference>
<organism evidence="1 2">
    <name type="scientific">Cordyceps javanica</name>
    <dbReference type="NCBI Taxonomy" id="43265"/>
    <lineage>
        <taxon>Eukaryota</taxon>
        <taxon>Fungi</taxon>
        <taxon>Dikarya</taxon>
        <taxon>Ascomycota</taxon>
        <taxon>Pezizomycotina</taxon>
        <taxon>Sordariomycetes</taxon>
        <taxon>Hypocreomycetidae</taxon>
        <taxon>Hypocreales</taxon>
        <taxon>Cordycipitaceae</taxon>
        <taxon>Cordyceps</taxon>
    </lineage>
</organism>
<comment type="caution">
    <text evidence="1">The sequence shown here is derived from an EMBL/GenBank/DDBJ whole genome shotgun (WGS) entry which is preliminary data.</text>
</comment>
<keyword evidence="2" id="KW-1185">Reference proteome</keyword>
<evidence type="ECO:0000313" key="1">
    <source>
        <dbReference type="EMBL" id="TQV99678.1"/>
    </source>
</evidence>
<accession>A0A545VD86</accession>